<keyword evidence="5 16" id="KW-0963">Cytoplasm</keyword>
<evidence type="ECO:0000256" key="15">
    <source>
        <dbReference type="ARBA" id="ARBA00048914"/>
    </source>
</evidence>
<dbReference type="EC" id="1.3.1.98" evidence="16"/>
<keyword evidence="11 16" id="KW-0573">Peptidoglycan synthesis</keyword>
<evidence type="ECO:0000256" key="4">
    <source>
        <dbReference type="ARBA" id="ARBA00004752"/>
    </source>
</evidence>
<dbReference type="SUPFAM" id="SSF56194">
    <property type="entry name" value="Uridine diphospho-N-Acetylenolpyruvylglucosamine reductase, MurB, C-terminal domain"/>
    <property type="match status" value="1"/>
</dbReference>
<dbReference type="InterPro" id="IPR036318">
    <property type="entry name" value="FAD-bd_PCMH-like_sf"/>
</dbReference>
<dbReference type="NCBIfam" id="NF010480">
    <property type="entry name" value="PRK13905.1"/>
    <property type="match status" value="1"/>
</dbReference>
<proteinExistence type="inferred from homology"/>
<dbReference type="Gene3D" id="3.30.465.10">
    <property type="match status" value="1"/>
</dbReference>
<protein>
    <recommendedName>
        <fullName evidence="16">UDP-N-acetylenolpyruvoylglucosamine reductase</fullName>
        <ecNumber evidence="16">1.3.1.98</ecNumber>
    </recommendedName>
    <alternativeName>
        <fullName evidence="16">UDP-N-acetylmuramate dehydrogenase</fullName>
    </alternativeName>
</protein>
<dbReference type="GO" id="GO:0071555">
    <property type="term" value="P:cell wall organization"/>
    <property type="evidence" value="ECO:0007669"/>
    <property type="project" value="UniProtKB-KW"/>
</dbReference>
<dbReference type="PROSITE" id="PS51387">
    <property type="entry name" value="FAD_PCMH"/>
    <property type="match status" value="1"/>
</dbReference>
<comment type="catalytic activity">
    <reaction evidence="15 16">
        <text>UDP-N-acetyl-alpha-D-muramate + NADP(+) = UDP-N-acetyl-3-O-(1-carboxyvinyl)-alpha-D-glucosamine + NADPH + H(+)</text>
        <dbReference type="Rhea" id="RHEA:12248"/>
        <dbReference type="ChEBI" id="CHEBI:15378"/>
        <dbReference type="ChEBI" id="CHEBI:57783"/>
        <dbReference type="ChEBI" id="CHEBI:58349"/>
        <dbReference type="ChEBI" id="CHEBI:68483"/>
        <dbReference type="ChEBI" id="CHEBI:70757"/>
        <dbReference type="EC" id="1.3.1.98"/>
    </reaction>
</comment>
<dbReference type="PANTHER" id="PTHR21071">
    <property type="entry name" value="UDP-N-ACETYLENOLPYRUVOYLGLUCOSAMINE REDUCTASE"/>
    <property type="match status" value="1"/>
</dbReference>
<dbReference type="SUPFAM" id="SSF56176">
    <property type="entry name" value="FAD-binding/transporter-associated domain-like"/>
    <property type="match status" value="1"/>
</dbReference>
<keyword evidence="6 16" id="KW-0132">Cell division</keyword>
<sequence length="325" mass="35066">MTVSYQTRRVVNPTIGVPTNTQPESMYLPGTKCPLKSQVKLAPLTSFRVGGPAQWYVSPKNLEELKQSFAWATEQQLPITLLGAGSNLLVSDRGLPGLVIGTKGLRHTHFDLETGQVRVAAGQSVARLAWKAAELGWEGLEWAVGIPGTVGGAVVMNAGAHGSCAADILVDTQVLSPDGAVELLSLKDLGYRYRTSVLQGGDRLVTEATFQLKPGADPAKVTATTAEQLEQRRLTQPYHLPSCGSVFRNPGGQHGAGWLIEQMGLKGYQIGSAQVAERHANFILNCGGAKAMDIYRLILYVQEQVENHWSVKLEPEVRILGQFTA</sequence>
<dbReference type="InterPro" id="IPR011601">
    <property type="entry name" value="MurB_C"/>
</dbReference>
<dbReference type="GO" id="GO:0005829">
    <property type="term" value="C:cytosol"/>
    <property type="evidence" value="ECO:0007669"/>
    <property type="project" value="TreeGrafter"/>
</dbReference>
<comment type="pathway">
    <text evidence="4 16">Cell wall biogenesis; peptidoglycan biosynthesis.</text>
</comment>
<accession>A0AAU8JFI0</accession>
<comment type="function">
    <text evidence="2 16">Cell wall formation.</text>
</comment>
<evidence type="ECO:0000256" key="13">
    <source>
        <dbReference type="ARBA" id="ARBA00023306"/>
    </source>
</evidence>
<evidence type="ECO:0000256" key="8">
    <source>
        <dbReference type="ARBA" id="ARBA00022827"/>
    </source>
</evidence>
<keyword evidence="12 16" id="KW-0560">Oxidoreductase</keyword>
<evidence type="ECO:0000256" key="3">
    <source>
        <dbReference type="ARBA" id="ARBA00004496"/>
    </source>
</evidence>
<keyword evidence="13 16" id="KW-0131">Cell cycle</keyword>
<organism evidence="18">
    <name type="scientific">Planktothricoides raciborskii GIHE-MW2</name>
    <dbReference type="NCBI Taxonomy" id="2792601"/>
    <lineage>
        <taxon>Bacteria</taxon>
        <taxon>Bacillati</taxon>
        <taxon>Cyanobacteriota</taxon>
        <taxon>Cyanophyceae</taxon>
        <taxon>Oscillatoriophycideae</taxon>
        <taxon>Oscillatoriales</taxon>
        <taxon>Oscillatoriaceae</taxon>
        <taxon>Planktothricoides</taxon>
    </lineage>
</organism>
<dbReference type="Pfam" id="PF02873">
    <property type="entry name" value="MurB_C"/>
    <property type="match status" value="1"/>
</dbReference>
<evidence type="ECO:0000256" key="11">
    <source>
        <dbReference type="ARBA" id="ARBA00022984"/>
    </source>
</evidence>
<gene>
    <name evidence="16 18" type="primary">murB</name>
    <name evidence="18" type="ORF">ABWT76_000304</name>
</gene>
<comment type="cofactor">
    <cofactor evidence="1 16">
        <name>FAD</name>
        <dbReference type="ChEBI" id="CHEBI:57692"/>
    </cofactor>
</comment>
<feature type="active site" evidence="16">
    <location>
        <position position="316"/>
    </location>
</feature>
<evidence type="ECO:0000313" key="18">
    <source>
        <dbReference type="EMBL" id="XCM37538.1"/>
    </source>
</evidence>
<evidence type="ECO:0000259" key="17">
    <source>
        <dbReference type="PROSITE" id="PS51387"/>
    </source>
</evidence>
<dbReference type="InterPro" id="IPR003170">
    <property type="entry name" value="MurB"/>
</dbReference>
<evidence type="ECO:0000256" key="16">
    <source>
        <dbReference type="HAMAP-Rule" id="MF_00037"/>
    </source>
</evidence>
<comment type="subcellular location">
    <subcellularLocation>
        <location evidence="3 16">Cytoplasm</location>
    </subcellularLocation>
</comment>
<evidence type="ECO:0000256" key="2">
    <source>
        <dbReference type="ARBA" id="ARBA00003921"/>
    </source>
</evidence>
<dbReference type="GO" id="GO:0008762">
    <property type="term" value="F:UDP-N-acetylmuramate dehydrogenase activity"/>
    <property type="evidence" value="ECO:0007669"/>
    <property type="project" value="UniProtKB-UniRule"/>
</dbReference>
<keyword evidence="9 16" id="KW-0521">NADP</keyword>
<evidence type="ECO:0000256" key="12">
    <source>
        <dbReference type="ARBA" id="ARBA00023002"/>
    </source>
</evidence>
<evidence type="ECO:0000256" key="6">
    <source>
        <dbReference type="ARBA" id="ARBA00022618"/>
    </source>
</evidence>
<feature type="active site" description="Proton donor" evidence="16">
    <location>
        <position position="245"/>
    </location>
</feature>
<keyword evidence="14 16" id="KW-0961">Cell wall biogenesis/degradation</keyword>
<keyword evidence="8 16" id="KW-0274">FAD</keyword>
<dbReference type="Gene3D" id="3.90.78.10">
    <property type="entry name" value="UDP-N-acetylenolpyruvoylglucosamine reductase, C-terminal domain"/>
    <property type="match status" value="1"/>
</dbReference>
<dbReference type="Pfam" id="PF01565">
    <property type="entry name" value="FAD_binding_4"/>
    <property type="match status" value="1"/>
</dbReference>
<feature type="active site" evidence="16">
    <location>
        <position position="194"/>
    </location>
</feature>
<reference evidence="18" key="1">
    <citation type="submission" date="2024-07" db="EMBL/GenBank/DDBJ databases">
        <authorList>
            <person name="Kim Y.J."/>
            <person name="Jeong J.Y."/>
        </authorList>
    </citation>
    <scope>NUCLEOTIDE SEQUENCE</scope>
    <source>
        <strain evidence="18">GIHE-MW2</strain>
    </source>
</reference>
<dbReference type="PANTHER" id="PTHR21071:SF4">
    <property type="entry name" value="UDP-N-ACETYLENOLPYRUVOYLGLUCOSAMINE REDUCTASE"/>
    <property type="match status" value="1"/>
</dbReference>
<dbReference type="GO" id="GO:0008360">
    <property type="term" value="P:regulation of cell shape"/>
    <property type="evidence" value="ECO:0007669"/>
    <property type="project" value="UniProtKB-KW"/>
</dbReference>
<dbReference type="InterPro" id="IPR016166">
    <property type="entry name" value="FAD-bd_PCMH"/>
</dbReference>
<comment type="similarity">
    <text evidence="16">Belongs to the MurB family.</text>
</comment>
<dbReference type="AlphaFoldDB" id="A0AAU8JFI0"/>
<evidence type="ECO:0000256" key="5">
    <source>
        <dbReference type="ARBA" id="ARBA00022490"/>
    </source>
</evidence>
<evidence type="ECO:0000256" key="10">
    <source>
        <dbReference type="ARBA" id="ARBA00022960"/>
    </source>
</evidence>
<dbReference type="RefSeq" id="WP_354635531.1">
    <property type="nucleotide sequence ID" value="NZ_CP159837.1"/>
</dbReference>
<evidence type="ECO:0000256" key="14">
    <source>
        <dbReference type="ARBA" id="ARBA00023316"/>
    </source>
</evidence>
<dbReference type="NCBIfam" id="TIGR00179">
    <property type="entry name" value="murB"/>
    <property type="match status" value="1"/>
</dbReference>
<dbReference type="InterPro" id="IPR016167">
    <property type="entry name" value="FAD-bd_PCMH_sub1"/>
</dbReference>
<evidence type="ECO:0000256" key="1">
    <source>
        <dbReference type="ARBA" id="ARBA00001974"/>
    </source>
</evidence>
<dbReference type="GO" id="GO:0071949">
    <property type="term" value="F:FAD binding"/>
    <property type="evidence" value="ECO:0007669"/>
    <property type="project" value="InterPro"/>
</dbReference>
<keyword evidence="7 16" id="KW-0285">Flavoprotein</keyword>
<feature type="domain" description="FAD-binding PCMH-type" evidence="17">
    <location>
        <begin position="48"/>
        <end position="215"/>
    </location>
</feature>
<dbReference type="HAMAP" id="MF_00037">
    <property type="entry name" value="MurB"/>
    <property type="match status" value="1"/>
</dbReference>
<evidence type="ECO:0000256" key="7">
    <source>
        <dbReference type="ARBA" id="ARBA00022630"/>
    </source>
</evidence>
<dbReference type="InterPro" id="IPR016169">
    <property type="entry name" value="FAD-bd_PCMH_sub2"/>
</dbReference>
<dbReference type="Gene3D" id="3.30.43.10">
    <property type="entry name" value="Uridine Diphospho-n-acetylenolpyruvylglucosamine Reductase, domain 2"/>
    <property type="match status" value="1"/>
</dbReference>
<dbReference type="InterPro" id="IPR006094">
    <property type="entry name" value="Oxid_FAD_bind_N"/>
</dbReference>
<dbReference type="GO" id="GO:0051301">
    <property type="term" value="P:cell division"/>
    <property type="evidence" value="ECO:0007669"/>
    <property type="project" value="UniProtKB-KW"/>
</dbReference>
<evidence type="ECO:0000256" key="9">
    <source>
        <dbReference type="ARBA" id="ARBA00022857"/>
    </source>
</evidence>
<keyword evidence="10 16" id="KW-0133">Cell shape</keyword>
<name>A0AAU8JFI0_9CYAN</name>
<dbReference type="InterPro" id="IPR036635">
    <property type="entry name" value="MurB_C_sf"/>
</dbReference>
<dbReference type="GO" id="GO:0009252">
    <property type="term" value="P:peptidoglycan biosynthetic process"/>
    <property type="evidence" value="ECO:0007669"/>
    <property type="project" value="UniProtKB-UniRule"/>
</dbReference>
<dbReference type="EMBL" id="CP159837">
    <property type="protein sequence ID" value="XCM37538.1"/>
    <property type="molecule type" value="Genomic_DNA"/>
</dbReference>